<sequence>MDQIFSKDNFRNTMLKAPLYYGIPLLKIQDWSYSGNCMSGSNFVRQQCSTIIVLPSL</sequence>
<name>A0A381WBZ1_9ZZZZ</name>
<gene>
    <name evidence="1" type="ORF">METZ01_LOCUS102311</name>
</gene>
<dbReference type="AlphaFoldDB" id="A0A381WBZ1"/>
<organism evidence="1">
    <name type="scientific">marine metagenome</name>
    <dbReference type="NCBI Taxonomy" id="408172"/>
    <lineage>
        <taxon>unclassified sequences</taxon>
        <taxon>metagenomes</taxon>
        <taxon>ecological metagenomes</taxon>
    </lineage>
</organism>
<evidence type="ECO:0000313" key="1">
    <source>
        <dbReference type="EMBL" id="SVA49457.1"/>
    </source>
</evidence>
<protein>
    <submittedName>
        <fullName evidence="1">Uncharacterized protein</fullName>
    </submittedName>
</protein>
<dbReference type="EMBL" id="UINC01011177">
    <property type="protein sequence ID" value="SVA49457.1"/>
    <property type="molecule type" value="Genomic_DNA"/>
</dbReference>
<proteinExistence type="predicted"/>
<reference evidence="1" key="1">
    <citation type="submission" date="2018-05" db="EMBL/GenBank/DDBJ databases">
        <authorList>
            <person name="Lanie J.A."/>
            <person name="Ng W.-L."/>
            <person name="Kazmierczak K.M."/>
            <person name="Andrzejewski T.M."/>
            <person name="Davidsen T.M."/>
            <person name="Wayne K.J."/>
            <person name="Tettelin H."/>
            <person name="Glass J.I."/>
            <person name="Rusch D."/>
            <person name="Podicherti R."/>
            <person name="Tsui H.-C.T."/>
            <person name="Winkler M.E."/>
        </authorList>
    </citation>
    <scope>NUCLEOTIDE SEQUENCE</scope>
</reference>
<accession>A0A381WBZ1</accession>